<organism evidence="8 9">
    <name type="scientific">Pelobates cultripes</name>
    <name type="common">Western spadefoot toad</name>
    <dbReference type="NCBI Taxonomy" id="61616"/>
    <lineage>
        <taxon>Eukaryota</taxon>
        <taxon>Metazoa</taxon>
        <taxon>Chordata</taxon>
        <taxon>Craniata</taxon>
        <taxon>Vertebrata</taxon>
        <taxon>Euteleostomi</taxon>
        <taxon>Amphibia</taxon>
        <taxon>Batrachia</taxon>
        <taxon>Anura</taxon>
        <taxon>Pelobatoidea</taxon>
        <taxon>Pelobatidae</taxon>
        <taxon>Pelobates</taxon>
    </lineage>
</organism>
<reference evidence="8" key="1">
    <citation type="submission" date="2022-03" db="EMBL/GenBank/DDBJ databases">
        <authorList>
            <person name="Alioto T."/>
            <person name="Alioto T."/>
            <person name="Gomez Garrido J."/>
        </authorList>
    </citation>
    <scope>NUCLEOTIDE SEQUENCE</scope>
</reference>
<keyword evidence="9" id="KW-1185">Reference proteome</keyword>
<name>A0AAD1W450_PELCU</name>
<accession>A0AAD1W450</accession>
<keyword evidence="5" id="KW-0378">Hydrolase</keyword>
<evidence type="ECO:0000313" key="8">
    <source>
        <dbReference type="EMBL" id="CAH2286058.1"/>
    </source>
</evidence>
<evidence type="ECO:0000256" key="3">
    <source>
        <dbReference type="ARBA" id="ARBA00022722"/>
    </source>
</evidence>
<dbReference type="GO" id="GO:0003964">
    <property type="term" value="F:RNA-directed DNA polymerase activity"/>
    <property type="evidence" value="ECO:0007669"/>
    <property type="project" value="UniProtKB-KW"/>
</dbReference>
<dbReference type="Proteomes" id="UP001295444">
    <property type="component" value="Chromosome 04"/>
</dbReference>
<keyword evidence="2" id="KW-0548">Nucleotidyltransferase</keyword>
<protein>
    <recommendedName>
        <fullName evidence="7">Reverse transcriptase RNase H-like domain-containing protein</fullName>
    </recommendedName>
</protein>
<evidence type="ECO:0000256" key="4">
    <source>
        <dbReference type="ARBA" id="ARBA00022759"/>
    </source>
</evidence>
<dbReference type="InterPro" id="IPR043502">
    <property type="entry name" value="DNA/RNA_pol_sf"/>
</dbReference>
<keyword evidence="1" id="KW-0808">Transferase</keyword>
<evidence type="ECO:0000313" key="9">
    <source>
        <dbReference type="Proteomes" id="UP001295444"/>
    </source>
</evidence>
<proteinExistence type="predicted"/>
<dbReference type="Pfam" id="PF17917">
    <property type="entry name" value="RT_RNaseH"/>
    <property type="match status" value="1"/>
</dbReference>
<sequence>FSPDYRKNFNLFCTEQSGYATSVLTQDHGGKQRPIAYYSTRLDPVSRGAPSCVRAVVAVTALLDKATDFVLDNPVTIYTPHDNNSILSQVQPKHIHTARHLRMQYELADAQMVPDMLMRREAELKALAEACKMASAGTPIKNSEANVEERLMQH</sequence>
<evidence type="ECO:0000256" key="5">
    <source>
        <dbReference type="ARBA" id="ARBA00022801"/>
    </source>
</evidence>
<keyword evidence="3" id="KW-0540">Nuclease</keyword>
<feature type="domain" description="Reverse transcriptase RNase H-like" evidence="7">
    <location>
        <begin position="4"/>
        <end position="108"/>
    </location>
</feature>
<dbReference type="AlphaFoldDB" id="A0AAD1W450"/>
<feature type="non-terminal residue" evidence="8">
    <location>
        <position position="154"/>
    </location>
</feature>
<dbReference type="GO" id="GO:0004519">
    <property type="term" value="F:endonuclease activity"/>
    <property type="evidence" value="ECO:0007669"/>
    <property type="project" value="UniProtKB-KW"/>
</dbReference>
<evidence type="ECO:0000256" key="1">
    <source>
        <dbReference type="ARBA" id="ARBA00022679"/>
    </source>
</evidence>
<dbReference type="Gene3D" id="3.10.20.370">
    <property type="match status" value="1"/>
</dbReference>
<keyword evidence="6" id="KW-0695">RNA-directed DNA polymerase</keyword>
<dbReference type="InterPro" id="IPR041373">
    <property type="entry name" value="RT_RNaseH"/>
</dbReference>
<evidence type="ECO:0000256" key="2">
    <source>
        <dbReference type="ARBA" id="ARBA00022695"/>
    </source>
</evidence>
<dbReference type="GO" id="GO:0016787">
    <property type="term" value="F:hydrolase activity"/>
    <property type="evidence" value="ECO:0007669"/>
    <property type="project" value="UniProtKB-KW"/>
</dbReference>
<keyword evidence="4" id="KW-0255">Endonuclease</keyword>
<evidence type="ECO:0000256" key="6">
    <source>
        <dbReference type="ARBA" id="ARBA00022918"/>
    </source>
</evidence>
<dbReference type="SUPFAM" id="SSF56672">
    <property type="entry name" value="DNA/RNA polymerases"/>
    <property type="match status" value="1"/>
</dbReference>
<gene>
    <name evidence="8" type="ORF">PECUL_23A034092</name>
</gene>
<dbReference type="EMBL" id="OW240915">
    <property type="protein sequence ID" value="CAH2286058.1"/>
    <property type="molecule type" value="Genomic_DNA"/>
</dbReference>
<evidence type="ECO:0000259" key="7">
    <source>
        <dbReference type="Pfam" id="PF17917"/>
    </source>
</evidence>
<feature type="non-terminal residue" evidence="8">
    <location>
        <position position="1"/>
    </location>
</feature>